<name>A0A1E5IMX8_ENDTX</name>
<accession>A0A1E5IMX8</accession>
<evidence type="ECO:0008006" key="9">
    <source>
        <dbReference type="Google" id="ProtNLM"/>
    </source>
</evidence>
<feature type="transmembrane region" description="Helical" evidence="6">
    <location>
        <begin position="47"/>
        <end position="68"/>
    </location>
</feature>
<evidence type="ECO:0000256" key="1">
    <source>
        <dbReference type="ARBA" id="ARBA00004651"/>
    </source>
</evidence>
<evidence type="ECO:0000313" key="7">
    <source>
        <dbReference type="EMBL" id="OEG71822.1"/>
    </source>
</evidence>
<dbReference type="Pfam" id="PF01810">
    <property type="entry name" value="LysE"/>
    <property type="match status" value="1"/>
</dbReference>
<evidence type="ECO:0000256" key="5">
    <source>
        <dbReference type="ARBA" id="ARBA00023136"/>
    </source>
</evidence>
<feature type="transmembrane region" description="Helical" evidence="6">
    <location>
        <begin position="12"/>
        <end position="35"/>
    </location>
</feature>
<dbReference type="InterPro" id="IPR001123">
    <property type="entry name" value="LeuE-type"/>
</dbReference>
<dbReference type="GO" id="GO:0006865">
    <property type="term" value="P:amino acid transport"/>
    <property type="evidence" value="ECO:0007669"/>
    <property type="project" value="InterPro"/>
</dbReference>
<protein>
    <recommendedName>
        <fullName evidence="9">Lysine transporter LysE</fullName>
    </recommendedName>
</protein>
<keyword evidence="2" id="KW-1003">Cell membrane</keyword>
<feature type="transmembrane region" description="Helical" evidence="6">
    <location>
        <begin position="80"/>
        <end position="101"/>
    </location>
</feature>
<evidence type="ECO:0000313" key="8">
    <source>
        <dbReference type="Proteomes" id="UP000095237"/>
    </source>
</evidence>
<evidence type="ECO:0000256" key="6">
    <source>
        <dbReference type="SAM" id="Phobius"/>
    </source>
</evidence>
<keyword evidence="3 6" id="KW-0812">Transmembrane</keyword>
<sequence>MKYSLEKTNRLLLEGLKIGFLLQVGSIGPICMLVFRLSLSLPVGKLLMGVVGITLSDLIYTFLAVLSISAMKKIQQYQRIFDIIVGIILIIFGGLFITTGNAVNSNTFAGHDLFLWLFGLNMANPITIVFIAGIFSLEISKRDMNLKDASIFGFGFLLTTPIFMIIIIIIGKLAGAILPDIVVQILNITMGIVLVFLGVKTIFFKKKSVEEGKKCDNDKKNLENCSEKTEPF</sequence>
<reference evidence="7 8" key="1">
    <citation type="submission" date="2015-11" db="EMBL/GenBank/DDBJ databases">
        <title>Evidence for parallel genomic evolution in an endosymbiosis of termite gut flagellates.</title>
        <authorList>
            <person name="Zheng H."/>
        </authorList>
    </citation>
    <scope>NUCLEOTIDE SEQUENCE [LARGE SCALE GENOMIC DNA]</scope>
    <source>
        <strain evidence="7 8">CET450</strain>
    </source>
</reference>
<feature type="transmembrane region" description="Helical" evidence="6">
    <location>
        <begin position="113"/>
        <end position="137"/>
    </location>
</feature>
<keyword evidence="8" id="KW-1185">Reference proteome</keyword>
<dbReference type="AlphaFoldDB" id="A0A1E5IMX8"/>
<evidence type="ECO:0000256" key="2">
    <source>
        <dbReference type="ARBA" id="ARBA00022475"/>
    </source>
</evidence>
<proteinExistence type="predicted"/>
<organism evidence="7 8">
    <name type="scientific">Endomicrobium trichonymphae</name>
    <dbReference type="NCBI Taxonomy" id="1408204"/>
    <lineage>
        <taxon>Bacteria</taxon>
        <taxon>Pseudomonadati</taxon>
        <taxon>Elusimicrobiota</taxon>
        <taxon>Endomicrobiia</taxon>
        <taxon>Endomicrobiales</taxon>
        <taxon>Endomicrobiaceae</taxon>
        <taxon>Candidatus Endomicrobiellum</taxon>
    </lineage>
</organism>
<comment type="subcellular location">
    <subcellularLocation>
        <location evidence="1">Cell membrane</location>
        <topology evidence="1">Multi-pass membrane protein</topology>
    </subcellularLocation>
</comment>
<feature type="transmembrane region" description="Helical" evidence="6">
    <location>
        <begin position="149"/>
        <end position="175"/>
    </location>
</feature>
<keyword evidence="5 6" id="KW-0472">Membrane</keyword>
<evidence type="ECO:0000256" key="4">
    <source>
        <dbReference type="ARBA" id="ARBA00022989"/>
    </source>
</evidence>
<keyword evidence="4 6" id="KW-1133">Transmembrane helix</keyword>
<evidence type="ECO:0000256" key="3">
    <source>
        <dbReference type="ARBA" id="ARBA00022692"/>
    </source>
</evidence>
<dbReference type="Proteomes" id="UP000095237">
    <property type="component" value="Unassembled WGS sequence"/>
</dbReference>
<gene>
    <name evidence="7" type="ORF">ATZ36_12530</name>
</gene>
<dbReference type="GO" id="GO:0005886">
    <property type="term" value="C:plasma membrane"/>
    <property type="evidence" value="ECO:0007669"/>
    <property type="project" value="UniProtKB-SubCell"/>
</dbReference>
<comment type="caution">
    <text evidence="7">The sequence shown here is derived from an EMBL/GenBank/DDBJ whole genome shotgun (WGS) entry which is preliminary data.</text>
</comment>
<feature type="transmembrane region" description="Helical" evidence="6">
    <location>
        <begin position="181"/>
        <end position="204"/>
    </location>
</feature>
<dbReference type="EMBL" id="LNVX01000050">
    <property type="protein sequence ID" value="OEG71822.1"/>
    <property type="molecule type" value="Genomic_DNA"/>
</dbReference>